<reference evidence="1 2" key="1">
    <citation type="journal article" date="2016" name="Nat. Commun.">
        <title>Ectomycorrhizal ecology is imprinted in the genome of the dominant symbiotic fungus Cenococcum geophilum.</title>
        <authorList>
            <consortium name="DOE Joint Genome Institute"/>
            <person name="Peter M."/>
            <person name="Kohler A."/>
            <person name="Ohm R.A."/>
            <person name="Kuo A."/>
            <person name="Krutzmann J."/>
            <person name="Morin E."/>
            <person name="Arend M."/>
            <person name="Barry K.W."/>
            <person name="Binder M."/>
            <person name="Choi C."/>
            <person name="Clum A."/>
            <person name="Copeland A."/>
            <person name="Grisel N."/>
            <person name="Haridas S."/>
            <person name="Kipfer T."/>
            <person name="LaButti K."/>
            <person name="Lindquist E."/>
            <person name="Lipzen A."/>
            <person name="Maire R."/>
            <person name="Meier B."/>
            <person name="Mihaltcheva S."/>
            <person name="Molinier V."/>
            <person name="Murat C."/>
            <person name="Poggeler S."/>
            <person name="Quandt C.A."/>
            <person name="Sperisen C."/>
            <person name="Tritt A."/>
            <person name="Tisserant E."/>
            <person name="Crous P.W."/>
            <person name="Henrissat B."/>
            <person name="Nehls U."/>
            <person name="Egli S."/>
            <person name="Spatafora J.W."/>
            <person name="Grigoriev I.V."/>
            <person name="Martin F.M."/>
        </authorList>
    </citation>
    <scope>NUCLEOTIDE SEQUENCE [LARGE SCALE GENOMIC DNA]</scope>
    <source>
        <strain evidence="1 2">1.58</strain>
    </source>
</reference>
<evidence type="ECO:0000313" key="2">
    <source>
        <dbReference type="Proteomes" id="UP000250078"/>
    </source>
</evidence>
<organism evidence="1 2">
    <name type="scientific">Cenococcum geophilum 1.58</name>
    <dbReference type="NCBI Taxonomy" id="794803"/>
    <lineage>
        <taxon>Eukaryota</taxon>
        <taxon>Fungi</taxon>
        <taxon>Dikarya</taxon>
        <taxon>Ascomycota</taxon>
        <taxon>Pezizomycotina</taxon>
        <taxon>Dothideomycetes</taxon>
        <taxon>Pleosporomycetidae</taxon>
        <taxon>Gloniales</taxon>
        <taxon>Gloniaceae</taxon>
        <taxon>Cenococcum</taxon>
    </lineage>
</organism>
<dbReference type="Proteomes" id="UP000250078">
    <property type="component" value="Unassembled WGS sequence"/>
</dbReference>
<keyword evidence="2" id="KW-1185">Reference proteome</keyword>
<protein>
    <submittedName>
        <fullName evidence="1">Uncharacterized protein</fullName>
    </submittedName>
</protein>
<accession>A0ACC8EN34</accession>
<dbReference type="EMBL" id="KV748254">
    <property type="protein sequence ID" value="OCK87821.1"/>
    <property type="molecule type" value="Genomic_DNA"/>
</dbReference>
<gene>
    <name evidence="1" type="ORF">K441DRAFT_592462</name>
</gene>
<sequence length="354" mass="40536">MPIPVGSQVPFPESFALNTERLVPRPDSSGQNFSSPTELTPHVPGDPIVSLDPADVSAHLSAQLETRLLDELYDRLWLVARKSGHSIDALHVQRIKGRNIVPSEDPRLHLVWQHDKIYIKPLPVSLLNYDFWATYLRLPEKKKADATSSSSGSVIPNFDRSVAVGFLRSYAFLINHQLDFILAKDSRLIPEDVDWVKWSKFINNFRKLEDNHVAKRYHYGQLRLSRLNWVVRLFRPQHASTGWFYEIPHWSITEYVTWATLPFLFMFASISLALSSMQVALSVPADGLWFQRPDGSGLRYMSRAFWVFSIGVLLLSGVIWMLLLGIPLLVLVWQISWGFQKREKETRATGNSNV</sequence>
<proteinExistence type="predicted"/>
<name>A0ACC8EN34_9PEZI</name>
<evidence type="ECO:0000313" key="1">
    <source>
        <dbReference type="EMBL" id="OCK87821.1"/>
    </source>
</evidence>